<dbReference type="Pfam" id="PF00596">
    <property type="entry name" value="Aldolase_II"/>
    <property type="match status" value="1"/>
</dbReference>
<dbReference type="InterPro" id="IPR001303">
    <property type="entry name" value="Aldolase_II/adducin_N"/>
</dbReference>
<organism evidence="2 3">
    <name type="scientific">Caldicellulosiruptor changbaiensis</name>
    <dbReference type="NCBI Taxonomy" id="1222016"/>
    <lineage>
        <taxon>Bacteria</taxon>
        <taxon>Bacillati</taxon>
        <taxon>Bacillota</taxon>
        <taxon>Bacillota incertae sedis</taxon>
        <taxon>Caldicellulosiruptorales</taxon>
        <taxon>Caldicellulosiruptoraceae</taxon>
        <taxon>Caldicellulosiruptor</taxon>
    </lineage>
</organism>
<feature type="domain" description="Class II aldolase/adducin N-terminal" evidence="1">
    <location>
        <begin position="8"/>
        <end position="214"/>
    </location>
</feature>
<name>A0A3T0D7T5_9FIRM</name>
<dbReference type="RefSeq" id="WP_127352399.1">
    <property type="nucleotide sequence ID" value="NZ_CP034791.1"/>
</dbReference>
<dbReference type="Gene3D" id="3.40.225.10">
    <property type="entry name" value="Class II aldolase/adducin N-terminal domain"/>
    <property type="match status" value="1"/>
</dbReference>
<reference evidence="2 3" key="1">
    <citation type="submission" date="2018-12" db="EMBL/GenBank/DDBJ databases">
        <title>Genome sequence from the cellulolytic species, Caldicellulosiruptor changbaiensis.</title>
        <authorList>
            <person name="Blumer-Schuette S.E."/>
            <person name="Mendoza C."/>
        </authorList>
    </citation>
    <scope>NUCLEOTIDE SEQUENCE [LARGE SCALE GENOMIC DNA]</scope>
    <source>
        <strain evidence="2 3">CBS-Z</strain>
    </source>
</reference>
<proteinExistence type="predicted"/>
<dbReference type="InterPro" id="IPR036409">
    <property type="entry name" value="Aldolase_II/adducin_N_sf"/>
</dbReference>
<keyword evidence="3" id="KW-1185">Reference proteome</keyword>
<evidence type="ECO:0000313" key="3">
    <source>
        <dbReference type="Proteomes" id="UP000282930"/>
    </source>
</evidence>
<evidence type="ECO:0000259" key="1">
    <source>
        <dbReference type="SMART" id="SM01007"/>
    </source>
</evidence>
<evidence type="ECO:0000313" key="2">
    <source>
        <dbReference type="EMBL" id="AZT91048.1"/>
    </source>
</evidence>
<dbReference type="EMBL" id="CP034791">
    <property type="protein sequence ID" value="AZT91048.1"/>
    <property type="molecule type" value="Genomic_DNA"/>
</dbReference>
<dbReference type="SMART" id="SM01007">
    <property type="entry name" value="Aldolase_II"/>
    <property type="match status" value="1"/>
</dbReference>
<protein>
    <submittedName>
        <fullName evidence="2">Class II aldolase</fullName>
    </submittedName>
</protein>
<sequence>MKSKGLLELVRMCQRIGKRIDYVQGGGGNISVKLDSTLMAIKASGFRLSQVTKQEGYVIVDYSKIKNYYDNVDTSGGYDFEKESVDVAIKSIVWPTENVLRPSVEVGFHSVLDKYVIHSHSVYANILACSYEGKEIVQKVLSEEGINLIWIPYINPGFWLTLEIKKRISTLDEKDKEKSKILIMENHGLIISSNVYKEALEIHEKVNNLIKKRLGIKGRYPTVKLEKIDEKKYKSRTRFIYDFIASKNVTPVFFEKYSLYPDQLVYINSNLYADDSKIEINAKSKEVTYNTTYSEALAIEETLLAYFYVIEQIEKLGLTIKTMTEDSTNYIKNWESEEYRKKLIKEMTK</sequence>
<dbReference type="AlphaFoldDB" id="A0A3T0D7T5"/>
<gene>
    <name evidence="2" type="ORF">ELD05_10590</name>
</gene>
<dbReference type="KEGG" id="ccha:ELD05_10590"/>
<dbReference type="Proteomes" id="UP000282930">
    <property type="component" value="Chromosome"/>
</dbReference>
<accession>A0A3T0D7T5</accession>
<dbReference type="SUPFAM" id="SSF53639">
    <property type="entry name" value="AraD/HMP-PK domain-like"/>
    <property type="match status" value="1"/>
</dbReference>